<reference evidence="2" key="1">
    <citation type="submission" date="2022-01" db="EMBL/GenBank/DDBJ databases">
        <title>PSI-footprinting approach for the identification of protein synthesis inhibitor producers.</title>
        <authorList>
            <person name="Handel F."/>
            <person name="Kulik A."/>
            <person name="Wex K.W."/>
            <person name="Berscheid A."/>
            <person name="Saur J.S."/>
            <person name="Winkler A."/>
            <person name="Wibberg D."/>
            <person name="Kalinowski J."/>
            <person name="Broetz-Oesterhelt H."/>
            <person name="Mast Y."/>
        </authorList>
    </citation>
    <scope>NUCLEOTIDE SEQUENCE</scope>
    <source>
        <strain evidence="2">KNN 49.3e</strain>
    </source>
</reference>
<name>A0ABY4P149_9PSEU</name>
<evidence type="ECO:0000313" key="2">
    <source>
        <dbReference type="EMBL" id="UQS26077.1"/>
    </source>
</evidence>
<evidence type="ECO:0000256" key="1">
    <source>
        <dbReference type="SAM" id="MobiDB-lite"/>
    </source>
</evidence>
<feature type="region of interest" description="Disordered" evidence="1">
    <location>
        <begin position="58"/>
        <end position="81"/>
    </location>
</feature>
<sequence>MFVATVRWQYRVQPNVPTMRFACLSDESEYRELLRNPTIASVWNFDLSGGLDPAELPKSSRCAAGRRRKGAKIRRTVRDGA</sequence>
<keyword evidence="3" id="KW-1185">Reference proteome</keyword>
<organism evidence="2 3">
    <name type="scientific">Amycolatopsis thermalba</name>
    <dbReference type="NCBI Taxonomy" id="944492"/>
    <lineage>
        <taxon>Bacteria</taxon>
        <taxon>Bacillati</taxon>
        <taxon>Actinomycetota</taxon>
        <taxon>Actinomycetes</taxon>
        <taxon>Pseudonocardiales</taxon>
        <taxon>Pseudonocardiaceae</taxon>
        <taxon>Amycolatopsis</taxon>
    </lineage>
</organism>
<dbReference type="Proteomes" id="UP000830158">
    <property type="component" value="Chromosome"/>
</dbReference>
<proteinExistence type="predicted"/>
<gene>
    <name evidence="2" type="ORF">L1857_26315</name>
</gene>
<dbReference type="EMBL" id="CP091196">
    <property type="protein sequence ID" value="UQS26077.1"/>
    <property type="molecule type" value="Genomic_DNA"/>
</dbReference>
<evidence type="ECO:0000313" key="3">
    <source>
        <dbReference type="Proteomes" id="UP000830158"/>
    </source>
</evidence>
<evidence type="ECO:0008006" key="4">
    <source>
        <dbReference type="Google" id="ProtNLM"/>
    </source>
</evidence>
<accession>A0ABY4P149</accession>
<protein>
    <recommendedName>
        <fullName evidence="4">Transposase</fullName>
    </recommendedName>
</protein>
<feature type="compositionally biased region" description="Basic residues" evidence="1">
    <location>
        <begin position="64"/>
        <end position="75"/>
    </location>
</feature>
<dbReference type="RefSeq" id="WP_162831075.1">
    <property type="nucleotide sequence ID" value="NZ_CP091196.1"/>
</dbReference>